<feature type="chain" id="PRO_5040255688" description="Peptidase S33 tripeptidyl aminopeptidase-like C-terminal domain-containing protein" evidence="3">
    <location>
        <begin position="21"/>
        <end position="537"/>
    </location>
</feature>
<reference evidence="6" key="1">
    <citation type="submission" date="2021-07" db="EMBL/GenBank/DDBJ databases">
        <authorList>
            <person name="Durling M."/>
        </authorList>
    </citation>
    <scope>NUCLEOTIDE SEQUENCE</scope>
</reference>
<evidence type="ECO:0000256" key="3">
    <source>
        <dbReference type="SAM" id="SignalP"/>
    </source>
</evidence>
<dbReference type="Proteomes" id="UP000701801">
    <property type="component" value="Unassembled WGS sequence"/>
</dbReference>
<dbReference type="OrthoDB" id="425534at2759"/>
<evidence type="ECO:0000256" key="1">
    <source>
        <dbReference type="ARBA" id="ARBA00010088"/>
    </source>
</evidence>
<protein>
    <recommendedName>
        <fullName evidence="8">Peptidase S33 tripeptidyl aminopeptidase-like C-terminal domain-containing protein</fullName>
    </recommendedName>
</protein>
<proteinExistence type="inferred from homology"/>
<dbReference type="InterPro" id="IPR051601">
    <property type="entry name" value="Serine_prot/Carboxylest_S33"/>
</dbReference>
<feature type="domain" description="Peptidase S33 tripeptidyl aminopeptidase-like C-terminal" evidence="5">
    <location>
        <begin position="401"/>
        <end position="493"/>
    </location>
</feature>
<feature type="signal peptide" evidence="3">
    <location>
        <begin position="1"/>
        <end position="20"/>
    </location>
</feature>
<comment type="similarity">
    <text evidence="1">Belongs to the peptidase S33 family.</text>
</comment>
<organism evidence="6 7">
    <name type="scientific">Hymenoscyphus albidus</name>
    <dbReference type="NCBI Taxonomy" id="595503"/>
    <lineage>
        <taxon>Eukaryota</taxon>
        <taxon>Fungi</taxon>
        <taxon>Dikarya</taxon>
        <taxon>Ascomycota</taxon>
        <taxon>Pezizomycotina</taxon>
        <taxon>Leotiomycetes</taxon>
        <taxon>Helotiales</taxon>
        <taxon>Helotiaceae</taxon>
        <taxon>Hymenoscyphus</taxon>
    </lineage>
</organism>
<evidence type="ECO:0008006" key="8">
    <source>
        <dbReference type="Google" id="ProtNLM"/>
    </source>
</evidence>
<dbReference type="EMBL" id="CAJVRM010000025">
    <property type="protein sequence ID" value="CAG8971611.1"/>
    <property type="molecule type" value="Genomic_DNA"/>
</dbReference>
<evidence type="ECO:0000313" key="6">
    <source>
        <dbReference type="EMBL" id="CAG8971611.1"/>
    </source>
</evidence>
<dbReference type="PANTHER" id="PTHR43248:SF25">
    <property type="entry name" value="AB HYDROLASE-1 DOMAIN-CONTAINING PROTEIN-RELATED"/>
    <property type="match status" value="1"/>
</dbReference>
<dbReference type="SUPFAM" id="SSF53474">
    <property type="entry name" value="alpha/beta-Hydrolases"/>
    <property type="match status" value="1"/>
</dbReference>
<dbReference type="Pfam" id="PF00561">
    <property type="entry name" value="Abhydrolase_1"/>
    <property type="match status" value="1"/>
</dbReference>
<sequence>MISATFLPLCLLAIASSALCAPTELQWGPCNTTEVSGPLPVECSALDVPLDYTQPNSTKKLNLGLLRVPSLMKPSRGSILVNFGGPGLTARSSLASLGLTLQALTGGYYDVLAFDPRGTGKTLPFSCVSSEHEAVSLFSDLALGNSSDTALGRLWAKGEIFSNTCLQKANETGSLIGTAFVARDLISVVDALGEDGLLRYWGFSYGTTLGATVAAMFPERIDRIILDGVQNPHQYYHAAADFEEWTMSDDSFSGIFTSCIEDPQNCVLAQGNTTAAQLEQAAWELIERIKQRPMALGTALLDYTAIKNIIQADLYNTGTWPELASMMALLLTKNLAVLTALLASSPPVSSSDSAIDEAMAAFGIHCGDRTLRESSYDKFLPQMKKLIGTSRILGDITPAISMTCAQWKMHAKEIYQGDFHVKTKNPILILGNKHDAFTPLDSAYNLSSTFEGSVVTEIDGYGHTSLALPSACTIGVTSTYWLNGTLPAQGKVCKVDKTPYSNVTWTDVIVKVLGNNTFLPELGSTESAPVVGRRWLI</sequence>
<feature type="domain" description="AB hydrolase-1" evidence="4">
    <location>
        <begin position="108"/>
        <end position="245"/>
    </location>
</feature>
<evidence type="ECO:0000256" key="2">
    <source>
        <dbReference type="ARBA" id="ARBA00022801"/>
    </source>
</evidence>
<dbReference type="AlphaFoldDB" id="A0A9N9Q302"/>
<keyword evidence="7" id="KW-1185">Reference proteome</keyword>
<keyword evidence="2" id="KW-0378">Hydrolase</keyword>
<evidence type="ECO:0000313" key="7">
    <source>
        <dbReference type="Proteomes" id="UP000701801"/>
    </source>
</evidence>
<accession>A0A9N9Q302</accession>
<dbReference type="PANTHER" id="PTHR43248">
    <property type="entry name" value="2-SUCCINYL-6-HYDROXY-2,4-CYCLOHEXADIENE-1-CARBOXYLATE SYNTHASE"/>
    <property type="match status" value="1"/>
</dbReference>
<name>A0A9N9Q302_9HELO</name>
<keyword evidence="3" id="KW-0732">Signal</keyword>
<comment type="caution">
    <text evidence="6">The sequence shown here is derived from an EMBL/GenBank/DDBJ whole genome shotgun (WGS) entry which is preliminary data.</text>
</comment>
<dbReference type="InterPro" id="IPR013595">
    <property type="entry name" value="Pept_S33_TAP-like_C"/>
</dbReference>
<dbReference type="GO" id="GO:0016787">
    <property type="term" value="F:hydrolase activity"/>
    <property type="evidence" value="ECO:0007669"/>
    <property type="project" value="UniProtKB-KW"/>
</dbReference>
<evidence type="ECO:0000259" key="5">
    <source>
        <dbReference type="Pfam" id="PF08386"/>
    </source>
</evidence>
<dbReference type="Pfam" id="PF08386">
    <property type="entry name" value="Abhydrolase_4"/>
    <property type="match status" value="1"/>
</dbReference>
<evidence type="ECO:0000259" key="4">
    <source>
        <dbReference type="Pfam" id="PF00561"/>
    </source>
</evidence>
<dbReference type="InterPro" id="IPR029058">
    <property type="entry name" value="AB_hydrolase_fold"/>
</dbReference>
<dbReference type="Gene3D" id="3.40.50.1820">
    <property type="entry name" value="alpha/beta hydrolase"/>
    <property type="match status" value="1"/>
</dbReference>
<gene>
    <name evidence="6" type="ORF">HYALB_00008004</name>
</gene>
<dbReference type="InterPro" id="IPR000073">
    <property type="entry name" value="AB_hydrolase_1"/>
</dbReference>